<dbReference type="InterPro" id="IPR013766">
    <property type="entry name" value="Thioredoxin_domain"/>
</dbReference>
<gene>
    <name evidence="2" type="ORF">VVD49_01765</name>
</gene>
<protein>
    <submittedName>
        <fullName evidence="2">Thioredoxin family protein</fullName>
    </submittedName>
</protein>
<dbReference type="RefSeq" id="WP_327597407.1">
    <property type="nucleotide sequence ID" value="NZ_JAYXHS010000001.1"/>
</dbReference>
<evidence type="ECO:0000313" key="2">
    <source>
        <dbReference type="EMBL" id="MEC5384428.1"/>
    </source>
</evidence>
<dbReference type="InterPro" id="IPR036249">
    <property type="entry name" value="Thioredoxin-like_sf"/>
</dbReference>
<evidence type="ECO:0000313" key="3">
    <source>
        <dbReference type="Proteomes" id="UP001331561"/>
    </source>
</evidence>
<proteinExistence type="predicted"/>
<dbReference type="CDD" id="cd02947">
    <property type="entry name" value="TRX_family"/>
    <property type="match status" value="1"/>
</dbReference>
<dbReference type="Proteomes" id="UP001331561">
    <property type="component" value="Unassembled WGS sequence"/>
</dbReference>
<dbReference type="EMBL" id="JAYXHS010000001">
    <property type="protein sequence ID" value="MEC5384428.1"/>
    <property type="molecule type" value="Genomic_DNA"/>
</dbReference>
<dbReference type="Pfam" id="PF00085">
    <property type="entry name" value="Thioredoxin"/>
    <property type="match status" value="1"/>
</dbReference>
<name>A0ABU6JY76_9RHOO</name>
<accession>A0ABU6JY76</accession>
<dbReference type="SUPFAM" id="SSF52833">
    <property type="entry name" value="Thioredoxin-like"/>
    <property type="match status" value="1"/>
</dbReference>
<reference evidence="2 3" key="1">
    <citation type="submission" date="2024-01" db="EMBL/GenBank/DDBJ databases">
        <title>Uliginosibacterium soil sp. nov.</title>
        <authorList>
            <person name="Lv Y."/>
        </authorList>
    </citation>
    <scope>NUCLEOTIDE SEQUENCE [LARGE SCALE GENOMIC DNA]</scope>
    <source>
        <strain evidence="2 3">H3</strain>
    </source>
</reference>
<organism evidence="2 3">
    <name type="scientific">Uliginosibacterium silvisoli</name>
    <dbReference type="NCBI Taxonomy" id="3114758"/>
    <lineage>
        <taxon>Bacteria</taxon>
        <taxon>Pseudomonadati</taxon>
        <taxon>Pseudomonadota</taxon>
        <taxon>Betaproteobacteria</taxon>
        <taxon>Rhodocyclales</taxon>
        <taxon>Zoogloeaceae</taxon>
        <taxon>Uliginosibacterium</taxon>
    </lineage>
</organism>
<comment type="caution">
    <text evidence="2">The sequence shown here is derived from an EMBL/GenBank/DDBJ whole genome shotgun (WGS) entry which is preliminary data.</text>
</comment>
<evidence type="ECO:0000259" key="1">
    <source>
        <dbReference type="PROSITE" id="PS51352"/>
    </source>
</evidence>
<sequence length="111" mass="12079">MSADIPYAEVAPTRDEIDAMTGPVVVDFGTNWCGFCRAAQPLIGQAFDGYAGVRHIKVEDGQGRRLGRSFSVKLWPTLVFMRDGKEVSRLVRPGSVDEIARQLATIDAPGV</sequence>
<feature type="domain" description="Thioredoxin" evidence="1">
    <location>
        <begin position="1"/>
        <end position="108"/>
    </location>
</feature>
<keyword evidence="3" id="KW-1185">Reference proteome</keyword>
<dbReference type="PROSITE" id="PS51352">
    <property type="entry name" value="THIOREDOXIN_2"/>
    <property type="match status" value="1"/>
</dbReference>
<dbReference type="Gene3D" id="3.40.30.10">
    <property type="entry name" value="Glutaredoxin"/>
    <property type="match status" value="1"/>
</dbReference>